<organism evidence="1 2">
    <name type="scientific">Melastoma candidum</name>
    <dbReference type="NCBI Taxonomy" id="119954"/>
    <lineage>
        <taxon>Eukaryota</taxon>
        <taxon>Viridiplantae</taxon>
        <taxon>Streptophyta</taxon>
        <taxon>Embryophyta</taxon>
        <taxon>Tracheophyta</taxon>
        <taxon>Spermatophyta</taxon>
        <taxon>Magnoliopsida</taxon>
        <taxon>eudicotyledons</taxon>
        <taxon>Gunneridae</taxon>
        <taxon>Pentapetalae</taxon>
        <taxon>rosids</taxon>
        <taxon>malvids</taxon>
        <taxon>Myrtales</taxon>
        <taxon>Melastomataceae</taxon>
        <taxon>Melastomatoideae</taxon>
        <taxon>Melastomateae</taxon>
        <taxon>Melastoma</taxon>
    </lineage>
</organism>
<evidence type="ECO:0000313" key="1">
    <source>
        <dbReference type="EMBL" id="KAI4330859.1"/>
    </source>
</evidence>
<name>A0ACB9N5E5_9MYRT</name>
<dbReference type="Proteomes" id="UP001057402">
    <property type="component" value="Chromosome 8"/>
</dbReference>
<reference evidence="2" key="1">
    <citation type="journal article" date="2023" name="Front. Plant Sci.">
        <title>Chromosomal-level genome assembly of Melastoma candidum provides insights into trichome evolution.</title>
        <authorList>
            <person name="Zhong Y."/>
            <person name="Wu W."/>
            <person name="Sun C."/>
            <person name="Zou P."/>
            <person name="Liu Y."/>
            <person name="Dai S."/>
            <person name="Zhou R."/>
        </authorList>
    </citation>
    <scope>NUCLEOTIDE SEQUENCE [LARGE SCALE GENOMIC DNA]</scope>
</reference>
<keyword evidence="2" id="KW-1185">Reference proteome</keyword>
<comment type="caution">
    <text evidence="1">The sequence shown here is derived from an EMBL/GenBank/DDBJ whole genome shotgun (WGS) entry which is preliminary data.</text>
</comment>
<sequence length="131" mass="15252">MGGFFKEARFAFNAIRNLASRLSVAPPYRPSPWDSVPRRHYYVDRYQVQHFKPRGPRRWLQNPRNVFLVVLVGSGVVITVYFGNLETIPYTKRSTSCCSLGIWRGGWGRRSSPRLRIPSKGRSCPRFIRQH</sequence>
<gene>
    <name evidence="1" type="ORF">MLD38_029104</name>
</gene>
<dbReference type="EMBL" id="CM042887">
    <property type="protein sequence ID" value="KAI4330859.1"/>
    <property type="molecule type" value="Genomic_DNA"/>
</dbReference>
<accession>A0ACB9N5E5</accession>
<proteinExistence type="predicted"/>
<evidence type="ECO:0000313" key="2">
    <source>
        <dbReference type="Proteomes" id="UP001057402"/>
    </source>
</evidence>
<protein>
    <submittedName>
        <fullName evidence="1">Uncharacterized protein</fullName>
    </submittedName>
</protein>